<feature type="domain" description="Eis-like acetyltransferase" evidence="6">
    <location>
        <begin position="221"/>
        <end position="331"/>
    </location>
</feature>
<feature type="active site" description="Proton acceptor; via carboxylate" evidence="3">
    <location>
        <position position="450"/>
    </location>
</feature>
<dbReference type="InterPro" id="IPR016181">
    <property type="entry name" value="Acyl_CoA_acyltransferase"/>
</dbReference>
<dbReference type="InterPro" id="IPR051554">
    <property type="entry name" value="Acetyltransferase_Eis"/>
</dbReference>
<evidence type="ECO:0000256" key="4">
    <source>
        <dbReference type="SAM" id="MobiDB-lite"/>
    </source>
</evidence>
<keyword evidence="8" id="KW-1185">Reference proteome</keyword>
<dbReference type="Proteomes" id="UP001056455">
    <property type="component" value="Chromosome"/>
</dbReference>
<comment type="subunit">
    <text evidence="3">Homohexamer; trimer of dimers.</text>
</comment>
<comment type="caution">
    <text evidence="3">Lacks conserved residue(s) required for the propagation of feature annotation.</text>
</comment>
<dbReference type="InterPro" id="IPR036527">
    <property type="entry name" value="SCP2_sterol-bd_dom_sf"/>
</dbReference>
<dbReference type="SUPFAM" id="SSF55718">
    <property type="entry name" value="SCP-like"/>
    <property type="match status" value="1"/>
</dbReference>
<feature type="region of interest" description="Disordered" evidence="4">
    <location>
        <begin position="1"/>
        <end position="21"/>
    </location>
</feature>
<dbReference type="NCBIfam" id="NF002367">
    <property type="entry name" value="PRK01346.1-4"/>
    <property type="match status" value="1"/>
</dbReference>
<organism evidence="7 8">
    <name type="scientific">Ornithinimicrobium faecis</name>
    <dbReference type="NCBI Taxonomy" id="2934158"/>
    <lineage>
        <taxon>Bacteria</taxon>
        <taxon>Bacillati</taxon>
        <taxon>Actinomycetota</taxon>
        <taxon>Actinomycetes</taxon>
        <taxon>Micrococcales</taxon>
        <taxon>Ornithinimicrobiaceae</taxon>
        <taxon>Ornithinimicrobium</taxon>
    </lineage>
</organism>
<evidence type="ECO:0000313" key="8">
    <source>
        <dbReference type="Proteomes" id="UP001056455"/>
    </source>
</evidence>
<sequence length="450" mass="48068">MNHESPEPTTPVADDRPAPTTRLVDLGPGDAERIMALEHLVWFEIAQGVSTEDNLAELDFERTRGAEIISPTPRLGAAADAAPPLAGFFASWPMAVTAPGPRGALTRLPMNGLTWVGVHPDTRRRGILRQMMTDHLHTAHEQGEVVAGLQAAEPAIYGRFGYGAASLDVTLTIARGTDLSAGDELDRAAEQVSTHFVPAGTPEAMEAIQRAHVSAAGHTLGAVTRNDSMARVWFRDHPSARGSKEPLQAMFAVRDGEPTGYALFRRTASWGDDGLPSGKVLVREIGASDPASLLALARRLVDFDLTSTVSLYGRGTDDPLLWWAGGPRQVGLRAHDSLWVRLVDVDAALTARGYAAPVDVVLDVVDPICPWNERRWRLTVGEDGVGRCLPTDDEPDLRLPVAALGAAFLGSRPLAAQAVAGVVSERHTGTVAELSRAMRGDVEPIAAIGF</sequence>
<reference evidence="7" key="1">
    <citation type="submission" date="2022-06" db="EMBL/GenBank/DDBJ databases">
        <title>Ornithinimicrobium HY1793.</title>
        <authorList>
            <person name="Huang Y."/>
        </authorList>
    </citation>
    <scope>NUCLEOTIDE SEQUENCE</scope>
    <source>
        <strain evidence="7">HY1793</strain>
    </source>
</reference>
<feature type="domain" description="Enhanced intracellular survival protein" evidence="5">
    <location>
        <begin position="345"/>
        <end position="445"/>
    </location>
</feature>
<dbReference type="Pfam" id="PF13527">
    <property type="entry name" value="Acetyltransf_9"/>
    <property type="match status" value="1"/>
</dbReference>
<evidence type="ECO:0000313" key="7">
    <source>
        <dbReference type="EMBL" id="USQ80810.1"/>
    </source>
</evidence>
<dbReference type="InterPro" id="IPR025559">
    <property type="entry name" value="Eis_dom"/>
</dbReference>
<accession>A0ABY4YX48</accession>
<dbReference type="PANTHER" id="PTHR37817:SF1">
    <property type="entry name" value="N-ACETYLTRANSFERASE EIS"/>
    <property type="match status" value="1"/>
</dbReference>
<evidence type="ECO:0000259" key="5">
    <source>
        <dbReference type="Pfam" id="PF13530"/>
    </source>
</evidence>
<dbReference type="InterPro" id="IPR041380">
    <property type="entry name" value="Acetyltransf_17"/>
</dbReference>
<dbReference type="EMBL" id="CP099489">
    <property type="protein sequence ID" value="USQ80810.1"/>
    <property type="molecule type" value="Genomic_DNA"/>
</dbReference>
<dbReference type="Gene3D" id="3.30.1050.10">
    <property type="entry name" value="SCP2 sterol-binding domain"/>
    <property type="match status" value="1"/>
</dbReference>
<dbReference type="EC" id="2.3.1.-" evidence="7"/>
<dbReference type="GO" id="GO:0016746">
    <property type="term" value="F:acyltransferase activity"/>
    <property type="evidence" value="ECO:0007669"/>
    <property type="project" value="UniProtKB-KW"/>
</dbReference>
<keyword evidence="2 3" id="KW-0012">Acyltransferase</keyword>
<comment type="similarity">
    <text evidence="3">Belongs to the acetyltransferase Eis family.</text>
</comment>
<gene>
    <name evidence="7" type="ORF">NF556_03890</name>
</gene>
<feature type="binding site" evidence="3">
    <location>
        <begin position="116"/>
        <end position="118"/>
    </location>
    <ligand>
        <name>acetyl-CoA</name>
        <dbReference type="ChEBI" id="CHEBI:57288"/>
    </ligand>
</feature>
<evidence type="ECO:0000256" key="1">
    <source>
        <dbReference type="ARBA" id="ARBA00022679"/>
    </source>
</evidence>
<dbReference type="Gene3D" id="3.40.630.30">
    <property type="match status" value="2"/>
</dbReference>
<feature type="active site" description="Proton donor" evidence="3">
    <location>
        <position position="157"/>
    </location>
</feature>
<dbReference type="InterPro" id="IPR022902">
    <property type="entry name" value="NAcTrfase_Eis"/>
</dbReference>
<dbReference type="Pfam" id="PF13530">
    <property type="entry name" value="SCP2_2"/>
    <property type="match status" value="1"/>
</dbReference>
<dbReference type="HAMAP" id="MF_01812">
    <property type="entry name" value="Eis"/>
    <property type="match status" value="1"/>
</dbReference>
<keyword evidence="1 3" id="KW-0808">Transferase</keyword>
<dbReference type="Pfam" id="PF17668">
    <property type="entry name" value="Acetyltransf_17"/>
    <property type="match status" value="1"/>
</dbReference>
<evidence type="ECO:0000259" key="6">
    <source>
        <dbReference type="Pfam" id="PF17668"/>
    </source>
</evidence>
<protein>
    <submittedName>
        <fullName evidence="7">GNAT family N-acetyltransferase</fullName>
        <ecNumber evidence="7">2.3.1.-</ecNumber>
    </submittedName>
</protein>
<name>A0ABY4YX48_9MICO</name>
<evidence type="ECO:0000256" key="2">
    <source>
        <dbReference type="ARBA" id="ARBA00023315"/>
    </source>
</evidence>
<dbReference type="SUPFAM" id="SSF55729">
    <property type="entry name" value="Acyl-CoA N-acyltransferases (Nat)"/>
    <property type="match status" value="1"/>
</dbReference>
<evidence type="ECO:0000256" key="3">
    <source>
        <dbReference type="HAMAP-Rule" id="MF_01812"/>
    </source>
</evidence>
<feature type="binding site" evidence="3">
    <location>
        <begin position="124"/>
        <end position="129"/>
    </location>
    <ligand>
        <name>acetyl-CoA</name>
        <dbReference type="ChEBI" id="CHEBI:57288"/>
    </ligand>
</feature>
<dbReference type="RefSeq" id="WP_252594198.1">
    <property type="nucleotide sequence ID" value="NZ_CP099489.1"/>
</dbReference>
<proteinExistence type="inferred from homology"/>
<dbReference type="PANTHER" id="PTHR37817">
    <property type="entry name" value="N-ACETYLTRANSFERASE EIS"/>
    <property type="match status" value="1"/>
</dbReference>